<dbReference type="CDD" id="cd02440">
    <property type="entry name" value="AdoMet_MTases"/>
    <property type="match status" value="1"/>
</dbReference>
<proteinExistence type="inferred from homology"/>
<dbReference type="InterPro" id="IPR013216">
    <property type="entry name" value="Methyltransf_11"/>
</dbReference>
<organism evidence="6 7">
    <name type="scientific">Bombardia bombarda</name>
    <dbReference type="NCBI Taxonomy" id="252184"/>
    <lineage>
        <taxon>Eukaryota</taxon>
        <taxon>Fungi</taxon>
        <taxon>Dikarya</taxon>
        <taxon>Ascomycota</taxon>
        <taxon>Pezizomycotina</taxon>
        <taxon>Sordariomycetes</taxon>
        <taxon>Sordariomycetidae</taxon>
        <taxon>Sordariales</taxon>
        <taxon>Lasiosphaeriaceae</taxon>
        <taxon>Bombardia</taxon>
    </lineage>
</organism>
<evidence type="ECO:0000259" key="5">
    <source>
        <dbReference type="Pfam" id="PF08241"/>
    </source>
</evidence>
<dbReference type="Proteomes" id="UP001174934">
    <property type="component" value="Unassembled WGS sequence"/>
</dbReference>
<dbReference type="InterPro" id="IPR051052">
    <property type="entry name" value="Diverse_substrate_MTase"/>
</dbReference>
<feature type="domain" description="Methyltransferase type 11" evidence="5">
    <location>
        <begin position="72"/>
        <end position="173"/>
    </location>
</feature>
<name>A0AA39WTZ9_9PEZI</name>
<evidence type="ECO:0000313" key="6">
    <source>
        <dbReference type="EMBL" id="KAK0621565.1"/>
    </source>
</evidence>
<feature type="compositionally biased region" description="Low complexity" evidence="4">
    <location>
        <begin position="54"/>
        <end position="64"/>
    </location>
</feature>
<keyword evidence="3" id="KW-0808">Transferase</keyword>
<evidence type="ECO:0000256" key="4">
    <source>
        <dbReference type="SAM" id="MobiDB-lite"/>
    </source>
</evidence>
<comment type="caution">
    <text evidence="6">The sequence shown here is derived from an EMBL/GenBank/DDBJ whole genome shotgun (WGS) entry which is preliminary data.</text>
</comment>
<gene>
    <name evidence="6" type="ORF">B0T17DRAFT_295237</name>
</gene>
<dbReference type="Gene3D" id="3.40.50.150">
    <property type="entry name" value="Vaccinia Virus protein VP39"/>
    <property type="match status" value="1"/>
</dbReference>
<reference evidence="6" key="1">
    <citation type="submission" date="2023-06" db="EMBL/GenBank/DDBJ databases">
        <title>Genome-scale phylogeny and comparative genomics of the fungal order Sordariales.</title>
        <authorList>
            <consortium name="Lawrence Berkeley National Laboratory"/>
            <person name="Hensen N."/>
            <person name="Bonometti L."/>
            <person name="Westerberg I."/>
            <person name="Brannstrom I.O."/>
            <person name="Guillou S."/>
            <person name="Cros-Aarteil S."/>
            <person name="Calhoun S."/>
            <person name="Haridas S."/>
            <person name="Kuo A."/>
            <person name="Mondo S."/>
            <person name="Pangilinan J."/>
            <person name="Riley R."/>
            <person name="LaButti K."/>
            <person name="Andreopoulos B."/>
            <person name="Lipzen A."/>
            <person name="Chen C."/>
            <person name="Yanf M."/>
            <person name="Daum C."/>
            <person name="Ng V."/>
            <person name="Clum A."/>
            <person name="Steindorff A."/>
            <person name="Ohm R."/>
            <person name="Martin F."/>
            <person name="Silar P."/>
            <person name="Natvig D."/>
            <person name="Lalanne C."/>
            <person name="Gautier V."/>
            <person name="Ament-velasquez S.L."/>
            <person name="Kruys A."/>
            <person name="Hutchinson M.I."/>
            <person name="Powell A.J."/>
            <person name="Barry K."/>
            <person name="Miller A.N."/>
            <person name="Grigoriev I.V."/>
            <person name="Debuchy R."/>
            <person name="Gladieux P."/>
            <person name="Thoren M.H."/>
            <person name="Johannesson H."/>
        </authorList>
    </citation>
    <scope>NUCLEOTIDE SEQUENCE</scope>
    <source>
        <strain evidence="6">SMH3391-2</strain>
    </source>
</reference>
<evidence type="ECO:0000256" key="1">
    <source>
        <dbReference type="ARBA" id="ARBA00008361"/>
    </source>
</evidence>
<comment type="similarity">
    <text evidence="1">Belongs to the methyltransferase superfamily.</text>
</comment>
<accession>A0AA39WTZ9</accession>
<evidence type="ECO:0000256" key="2">
    <source>
        <dbReference type="ARBA" id="ARBA00022603"/>
    </source>
</evidence>
<evidence type="ECO:0000256" key="3">
    <source>
        <dbReference type="ARBA" id="ARBA00022679"/>
    </source>
</evidence>
<sequence>MTAVVADKDDPSFWKLQNNIKPSYWDDYVATRPVYDSRIFQPILDYHASHSQSGSAAGGVSDASPDPATAALDIGTGSGSAIEPLTKSFHHVVASDNDPVSLAFAKRRFAHLPAASEKEGRLSYTLSSGEDLLMHHPPNSFNLVTCAETFPLMDTDTALDNIWALLRPGGTMAVWFYGPPFFTREQGGFDYQASQRILDALMDHNFRPVVSGGGEARTKVWKRAVDGKYSWLDYIPLPTTRWVDVRRHKWNTHARLSFFTPDACDFPVDGTASSVGEHETVTEEEDLGFWRVSWDVEKLARFVRASFPRPHDGEDETMERLFAQLADAMGGRGVERKMSWPVVLILASVKK</sequence>
<dbReference type="EMBL" id="JAULSR010000004">
    <property type="protein sequence ID" value="KAK0621565.1"/>
    <property type="molecule type" value="Genomic_DNA"/>
</dbReference>
<dbReference type="PANTHER" id="PTHR44942">
    <property type="entry name" value="METHYLTRANSF_11 DOMAIN-CONTAINING PROTEIN"/>
    <property type="match status" value="1"/>
</dbReference>
<dbReference type="SUPFAM" id="SSF53335">
    <property type="entry name" value="S-adenosyl-L-methionine-dependent methyltransferases"/>
    <property type="match status" value="1"/>
</dbReference>
<keyword evidence="7" id="KW-1185">Reference proteome</keyword>
<feature type="region of interest" description="Disordered" evidence="4">
    <location>
        <begin position="54"/>
        <end position="75"/>
    </location>
</feature>
<evidence type="ECO:0000313" key="7">
    <source>
        <dbReference type="Proteomes" id="UP001174934"/>
    </source>
</evidence>
<dbReference type="AlphaFoldDB" id="A0AA39WTZ9"/>
<protein>
    <submittedName>
        <fullName evidence="6">S-adenosyl-L-methionine-dependent methyltransferase</fullName>
    </submittedName>
</protein>
<keyword evidence="2 6" id="KW-0489">Methyltransferase</keyword>
<dbReference type="InterPro" id="IPR029063">
    <property type="entry name" value="SAM-dependent_MTases_sf"/>
</dbReference>
<dbReference type="GO" id="GO:0032259">
    <property type="term" value="P:methylation"/>
    <property type="evidence" value="ECO:0007669"/>
    <property type="project" value="UniProtKB-KW"/>
</dbReference>
<dbReference type="Pfam" id="PF08241">
    <property type="entry name" value="Methyltransf_11"/>
    <property type="match status" value="1"/>
</dbReference>
<dbReference type="PANTHER" id="PTHR44942:SF4">
    <property type="entry name" value="METHYLTRANSFERASE TYPE 11 DOMAIN-CONTAINING PROTEIN"/>
    <property type="match status" value="1"/>
</dbReference>
<dbReference type="GO" id="GO:0008757">
    <property type="term" value="F:S-adenosylmethionine-dependent methyltransferase activity"/>
    <property type="evidence" value="ECO:0007669"/>
    <property type="project" value="InterPro"/>
</dbReference>